<feature type="region of interest" description="Disordered" evidence="1">
    <location>
        <begin position="587"/>
        <end position="607"/>
    </location>
</feature>
<sequence length="1272" mass="147947">MIRVQDSLETENQIKKQLFLKSSNPKTLSNEFLPSYYTNNFANIDKSDKNLLEILELENTESSTMQNKLMIRDLKKKGHKRVAEDILAREEEAIRSKLKSKNLILKSDTNIEQCTDPLFFIDDKGQVDLSQCIGMEKQDKVQVIKIQKHIEDIDKAKNDDIKDSICKKITKSYKQEAIEKKYIKVNEEVLLDDNNKKYSYPMWMRNSKEDKGKKDIVRKRNKGDDNKDFIRYETPYRKYKTNPWEFEKNDKRQNEFRNSIGNGHEKYLLGFEEGKKCGDNFDSRKEKGLWKVEESDKPRRNYDKKYYGEKSENDYGMGRKNWGYTIKPWTEKQDYEMQNVWDKQSKQKFYQRSGWNSEHKNQEKSSNTEFSSKNNKYKKRDSSELDAWGYQNQSLFLGNLTQGDNMTTDCQTKWPNPQGNNPRNYQQKQYYKDKNDSNFKPKSYSVSPKLDNKMEKNIKTNEWTSGSKDTKNKPNQTKLDNFEAVSSTDKSSLDIQNKSKNRSSSPFSSNYTNNIPYNEYNSQKVSLKNNHYNKNQPNVKSENPLNQARNDSGKQVCHDDKNICEDHEEKHIWEPCYKKKYTDFNKSKKHSSNEDSNNKLEESCENSRTKKVSFSSEILDKPCEFINTNDALDLSKSILQYKNTSSNIDFLSKPSHDISKNFISDTIISDTTYIIQNHDKSLSNPHPSTDLPSNSKENHNNSLIIAENPTLNSNDLNPSINNSLLNPETNPPVYSSSYAMLFSDILKKPEVTKNELIDKNSKKICKMVCEPQISLGCNSVVIKKNTSVEKIEVLKNVLNKKKCKKNEFKLQAPCWISCCTVGKDSDKEKKRNYNEISVVNSDKDACGCKEHFNDIIKKVSKGNKVISQSENIQENFKLFGNNNLNTVQKPLNNMKNCILKDKNSGLKPELTITKNQEKSKNDFINHTNTFQQKISFPPCNIINKEIINDSYLSNQLPSISSNHPEIFFNEKSQQTAINYPIPQSGKINIILDEIPFKEISQSHHKNSDYNKQHKFIDFTNTLTSKLQDHSPSKSAKTQKSFIEKLSSNKQSGLKNCTKNIKQKKISQYFPKDPIGFGAYFPSDLQKKPNFPIMSSKSLIKNIVYRNPLKLERIENGMNQINTLFEPMSFNKTFGTYNQNTTPCFVDDYYLDKRNSYNQNPLCFGNDFNNLKESFIEKLPLKRQGSELGLYSKSVKKVKGPKFYDKAYKKVDKNTYLGSHNEELKCDKKHFYKEDTVENKNFHQQAWKQDEGKTLHTSSSYCNYDLHGKKYRL</sequence>
<name>A0A1R2CVH1_9CILI</name>
<feature type="compositionally biased region" description="Polar residues" evidence="1">
    <location>
        <begin position="529"/>
        <end position="550"/>
    </location>
</feature>
<proteinExistence type="predicted"/>
<dbReference type="EMBL" id="MPUH01000051">
    <property type="protein sequence ID" value="OMJ92971.1"/>
    <property type="molecule type" value="Genomic_DNA"/>
</dbReference>
<protein>
    <submittedName>
        <fullName evidence="2">Uncharacterized protein</fullName>
    </submittedName>
</protein>
<feature type="compositionally biased region" description="Polar residues" evidence="1">
    <location>
        <begin position="682"/>
        <end position="699"/>
    </location>
</feature>
<evidence type="ECO:0000256" key="1">
    <source>
        <dbReference type="SAM" id="MobiDB-lite"/>
    </source>
</evidence>
<feature type="region of interest" description="Disordered" evidence="1">
    <location>
        <begin position="529"/>
        <end position="554"/>
    </location>
</feature>
<feature type="region of interest" description="Disordered" evidence="1">
    <location>
        <begin position="431"/>
        <end position="516"/>
    </location>
</feature>
<evidence type="ECO:0000313" key="2">
    <source>
        <dbReference type="EMBL" id="OMJ92971.1"/>
    </source>
</evidence>
<keyword evidence="3" id="KW-1185">Reference proteome</keyword>
<feature type="compositionally biased region" description="Low complexity" evidence="1">
    <location>
        <begin position="502"/>
        <end position="514"/>
    </location>
</feature>
<gene>
    <name evidence="2" type="ORF">SteCoe_4192</name>
</gene>
<accession>A0A1R2CVH1</accession>
<organism evidence="2 3">
    <name type="scientific">Stentor coeruleus</name>
    <dbReference type="NCBI Taxonomy" id="5963"/>
    <lineage>
        <taxon>Eukaryota</taxon>
        <taxon>Sar</taxon>
        <taxon>Alveolata</taxon>
        <taxon>Ciliophora</taxon>
        <taxon>Postciliodesmatophora</taxon>
        <taxon>Heterotrichea</taxon>
        <taxon>Heterotrichida</taxon>
        <taxon>Stentoridae</taxon>
        <taxon>Stentor</taxon>
    </lineage>
</organism>
<evidence type="ECO:0000313" key="3">
    <source>
        <dbReference type="Proteomes" id="UP000187209"/>
    </source>
</evidence>
<feature type="compositionally biased region" description="Polar residues" evidence="1">
    <location>
        <begin position="364"/>
        <end position="374"/>
    </location>
</feature>
<dbReference type="Proteomes" id="UP000187209">
    <property type="component" value="Unassembled WGS sequence"/>
</dbReference>
<feature type="region of interest" description="Disordered" evidence="1">
    <location>
        <begin position="678"/>
        <end position="699"/>
    </location>
</feature>
<feature type="compositionally biased region" description="Polar residues" evidence="1">
    <location>
        <begin position="460"/>
        <end position="496"/>
    </location>
</feature>
<feature type="region of interest" description="Disordered" evidence="1">
    <location>
        <begin position="351"/>
        <end position="378"/>
    </location>
</feature>
<feature type="compositionally biased region" description="Basic and acidic residues" evidence="1">
    <location>
        <begin position="450"/>
        <end position="459"/>
    </location>
</feature>
<comment type="caution">
    <text evidence="2">The sequence shown here is derived from an EMBL/GenBank/DDBJ whole genome shotgun (WGS) entry which is preliminary data.</text>
</comment>
<reference evidence="2 3" key="1">
    <citation type="submission" date="2016-11" db="EMBL/GenBank/DDBJ databases">
        <title>The macronuclear genome of Stentor coeruleus: a giant cell with tiny introns.</title>
        <authorList>
            <person name="Slabodnick M."/>
            <person name="Ruby J.G."/>
            <person name="Reiff S.B."/>
            <person name="Swart E.C."/>
            <person name="Gosai S."/>
            <person name="Prabakaran S."/>
            <person name="Witkowska E."/>
            <person name="Larue G.E."/>
            <person name="Fisher S."/>
            <person name="Freeman R.M."/>
            <person name="Gunawardena J."/>
            <person name="Chu W."/>
            <person name="Stover N.A."/>
            <person name="Gregory B.D."/>
            <person name="Nowacki M."/>
            <person name="Derisi J."/>
            <person name="Roy S.W."/>
            <person name="Marshall W.F."/>
            <person name="Sood P."/>
        </authorList>
    </citation>
    <scope>NUCLEOTIDE SEQUENCE [LARGE SCALE GENOMIC DNA]</scope>
    <source>
        <strain evidence="2">WM001</strain>
    </source>
</reference>
<dbReference type="AlphaFoldDB" id="A0A1R2CVH1"/>